<evidence type="ECO:0000256" key="2">
    <source>
        <dbReference type="ARBA" id="ARBA00022763"/>
    </source>
</evidence>
<evidence type="ECO:0000256" key="4">
    <source>
        <dbReference type="ARBA" id="ARBA00022806"/>
    </source>
</evidence>
<keyword evidence="4" id="KW-0347">Helicase</keyword>
<sequence>MAMYPQWSYSQSRANMFNECLRKYYYHYYGAHNGWSADKGTPEQVHIYRLKQMSNLYLVFGDLAHRMCESSIRQWDEHQSVPRLEFLAAAMKKQLNEAYQQSMQREAWQEHPRERVMLSEIYYEDERLDDRIALIRERQQACVEHLYTSQSWKDVTSRDCSILEIEKWDTMTLYDTKVYIKMDLLYRRSGGNLVIVDWKTGREDDFTDQLYLYAAYVQDKYNVPLEQIELRVEYLVSGEHQDYTVTREDIEAVENRVRYEIEEMKVCLADNYYNRPKEISFFTPMPSRRVCGECNYREICAYREV</sequence>
<evidence type="ECO:0000259" key="8">
    <source>
        <dbReference type="Pfam" id="PF12705"/>
    </source>
</evidence>
<reference evidence="9 10" key="1">
    <citation type="submission" date="2023-07" db="EMBL/GenBank/DDBJ databases">
        <title>Paenibacillus sp. JX-17 nov. isolated from soil.</title>
        <authorList>
            <person name="Wan Y."/>
            <person name="Liu B."/>
        </authorList>
    </citation>
    <scope>NUCLEOTIDE SEQUENCE [LARGE SCALE GENOMIC DNA]</scope>
    <source>
        <strain evidence="9 10">JX-17</strain>
    </source>
</reference>
<keyword evidence="5" id="KW-0067">ATP-binding</keyword>
<keyword evidence="1" id="KW-0547">Nucleotide-binding</keyword>
<keyword evidence="2" id="KW-0227">DNA damage</keyword>
<evidence type="ECO:0000256" key="6">
    <source>
        <dbReference type="ARBA" id="ARBA00023125"/>
    </source>
</evidence>
<dbReference type="EMBL" id="JAUQTB010000006">
    <property type="protein sequence ID" value="MDO7907120.1"/>
    <property type="molecule type" value="Genomic_DNA"/>
</dbReference>
<evidence type="ECO:0000256" key="1">
    <source>
        <dbReference type="ARBA" id="ARBA00022741"/>
    </source>
</evidence>
<keyword evidence="7" id="KW-0234">DNA repair</keyword>
<comment type="caution">
    <text evidence="9">The sequence shown here is derived from an EMBL/GenBank/DDBJ whole genome shotgun (WGS) entry which is preliminary data.</text>
</comment>
<accession>A0ABT9CE36</accession>
<proteinExistence type="predicted"/>
<organism evidence="9 10">
    <name type="scientific">Paenibacillus lacisoli</name>
    <dbReference type="NCBI Taxonomy" id="3064525"/>
    <lineage>
        <taxon>Bacteria</taxon>
        <taxon>Bacillati</taxon>
        <taxon>Bacillota</taxon>
        <taxon>Bacilli</taxon>
        <taxon>Bacillales</taxon>
        <taxon>Paenibacillaceae</taxon>
        <taxon>Paenibacillus</taxon>
    </lineage>
</organism>
<gene>
    <name evidence="9" type="ORF">Q5741_11935</name>
</gene>
<evidence type="ECO:0000313" key="10">
    <source>
        <dbReference type="Proteomes" id="UP001240171"/>
    </source>
</evidence>
<protein>
    <submittedName>
        <fullName evidence="9">PD-(D/E)XK nuclease family protein</fullName>
    </submittedName>
</protein>
<evidence type="ECO:0000313" key="9">
    <source>
        <dbReference type="EMBL" id="MDO7907120.1"/>
    </source>
</evidence>
<dbReference type="Pfam" id="PF12705">
    <property type="entry name" value="PDDEXK_1"/>
    <property type="match status" value="1"/>
</dbReference>
<keyword evidence="3" id="KW-0378">Hydrolase</keyword>
<dbReference type="Gene3D" id="3.90.320.10">
    <property type="match status" value="1"/>
</dbReference>
<feature type="domain" description="PD-(D/E)XK endonuclease-like" evidence="8">
    <location>
        <begin position="9"/>
        <end position="300"/>
    </location>
</feature>
<evidence type="ECO:0000256" key="7">
    <source>
        <dbReference type="ARBA" id="ARBA00023204"/>
    </source>
</evidence>
<dbReference type="InterPro" id="IPR011604">
    <property type="entry name" value="PDDEXK-like_dom_sf"/>
</dbReference>
<keyword evidence="6" id="KW-0238">DNA-binding</keyword>
<dbReference type="InterPro" id="IPR038726">
    <property type="entry name" value="PDDEXK_AddAB-type"/>
</dbReference>
<evidence type="ECO:0000256" key="3">
    <source>
        <dbReference type="ARBA" id="ARBA00022801"/>
    </source>
</evidence>
<keyword evidence="10" id="KW-1185">Reference proteome</keyword>
<dbReference type="Proteomes" id="UP001240171">
    <property type="component" value="Unassembled WGS sequence"/>
</dbReference>
<dbReference type="RefSeq" id="WP_305024327.1">
    <property type="nucleotide sequence ID" value="NZ_JAUQTB010000006.1"/>
</dbReference>
<evidence type="ECO:0000256" key="5">
    <source>
        <dbReference type="ARBA" id="ARBA00022840"/>
    </source>
</evidence>
<name>A0ABT9CE36_9BACL</name>